<dbReference type="SUPFAM" id="SSF74784">
    <property type="entry name" value="Translin"/>
    <property type="match status" value="1"/>
</dbReference>
<comment type="subcellular location">
    <subcellularLocation>
        <location evidence="2">Cytoplasm</location>
    </subcellularLocation>
    <subcellularLocation>
        <location evidence="1">Nucleus</location>
    </subcellularLocation>
</comment>
<evidence type="ECO:0000313" key="7">
    <source>
        <dbReference type="EMBL" id="CAG8962459.1"/>
    </source>
</evidence>
<dbReference type="PANTHER" id="PTHR10741">
    <property type="entry name" value="TRANSLIN AND TRANSLIN ASSOCIATED PROTEIN X"/>
    <property type="match status" value="1"/>
</dbReference>
<dbReference type="Pfam" id="PF01997">
    <property type="entry name" value="Translin"/>
    <property type="match status" value="1"/>
</dbReference>
<evidence type="ECO:0000256" key="2">
    <source>
        <dbReference type="ARBA" id="ARBA00004496"/>
    </source>
</evidence>
<feature type="region of interest" description="Disordered" evidence="6">
    <location>
        <begin position="1"/>
        <end position="55"/>
    </location>
</feature>
<dbReference type="Gene3D" id="1.20.58.200">
    <property type="entry name" value="Translin, domain 2"/>
    <property type="match status" value="1"/>
</dbReference>
<dbReference type="Gene3D" id="1.20.58.190">
    <property type="entry name" value="Translin, domain 1"/>
    <property type="match status" value="1"/>
</dbReference>
<keyword evidence="4" id="KW-0963">Cytoplasm</keyword>
<dbReference type="GO" id="GO:0005737">
    <property type="term" value="C:cytoplasm"/>
    <property type="evidence" value="ECO:0007669"/>
    <property type="project" value="UniProtKB-SubCell"/>
</dbReference>
<dbReference type="OrthoDB" id="31005at2759"/>
<sequence length="295" mass="32938">MASNEESHVVLLPTNPIPTSILSESKSEDSKRMPAVKRHHDGAEKEKDASTSPFMPMFEGFRDELDEHHDRRERVIKASRDITAASKKIIFALQRVRSLKADLPPKISSEVQERATTMKTQFDAIAPDLIGINAWRYQRQISGGIQEYMEAISFQHYLRHQTLITLSEASSSLPSTIDLTGDDYVLGIFDLVGELMRFAITTIATTGSLPSSKTNGAEGERDVLQDLRVLRACFESLDTSSCKGTGLGKDVEKKMEVMKTCVEKVETAVYGMIVRGRERPKGWVPDDRAAQVESY</sequence>
<name>A0A9N9LAI4_9HELO</name>
<dbReference type="InterPro" id="IPR016068">
    <property type="entry name" value="Translin_N"/>
</dbReference>
<dbReference type="GO" id="GO:0005634">
    <property type="term" value="C:nucleus"/>
    <property type="evidence" value="ECO:0007669"/>
    <property type="project" value="UniProtKB-SubCell"/>
</dbReference>
<accession>A0A9N9LAI4</accession>
<keyword evidence="5" id="KW-0539">Nucleus</keyword>
<proteinExistence type="inferred from homology"/>
<gene>
    <name evidence="7" type="ORF">HYFRA_00014189</name>
</gene>
<comment type="similarity">
    <text evidence="3">Belongs to the translin family.</text>
</comment>
<dbReference type="GO" id="GO:0043565">
    <property type="term" value="F:sequence-specific DNA binding"/>
    <property type="evidence" value="ECO:0007669"/>
    <property type="project" value="InterPro"/>
</dbReference>
<evidence type="ECO:0008006" key="9">
    <source>
        <dbReference type="Google" id="ProtNLM"/>
    </source>
</evidence>
<evidence type="ECO:0000256" key="5">
    <source>
        <dbReference type="ARBA" id="ARBA00023242"/>
    </source>
</evidence>
<dbReference type="FunFam" id="1.20.58.190:FF:000008">
    <property type="entry name" value="Translin-associated factor TraX, putative"/>
    <property type="match status" value="1"/>
</dbReference>
<dbReference type="Proteomes" id="UP000696280">
    <property type="component" value="Unassembled WGS sequence"/>
</dbReference>
<organism evidence="7 8">
    <name type="scientific">Hymenoscyphus fraxineus</name>
    <dbReference type="NCBI Taxonomy" id="746836"/>
    <lineage>
        <taxon>Eukaryota</taxon>
        <taxon>Fungi</taxon>
        <taxon>Dikarya</taxon>
        <taxon>Ascomycota</taxon>
        <taxon>Pezizomycotina</taxon>
        <taxon>Leotiomycetes</taxon>
        <taxon>Helotiales</taxon>
        <taxon>Helotiaceae</taxon>
        <taxon>Hymenoscyphus</taxon>
    </lineage>
</organism>
<dbReference type="InterPro" id="IPR002848">
    <property type="entry name" value="Translin_fam"/>
</dbReference>
<dbReference type="CDD" id="cd14820">
    <property type="entry name" value="TRAX"/>
    <property type="match status" value="1"/>
</dbReference>
<evidence type="ECO:0000256" key="6">
    <source>
        <dbReference type="SAM" id="MobiDB-lite"/>
    </source>
</evidence>
<dbReference type="EMBL" id="CAJVRL010000134">
    <property type="protein sequence ID" value="CAG8962459.1"/>
    <property type="molecule type" value="Genomic_DNA"/>
</dbReference>
<protein>
    <recommendedName>
        <fullName evidence="9">Translin-associated protein X</fullName>
    </recommendedName>
</protein>
<dbReference type="InterPro" id="IPR016069">
    <property type="entry name" value="Translin_C"/>
</dbReference>
<evidence type="ECO:0000313" key="8">
    <source>
        <dbReference type="Proteomes" id="UP000696280"/>
    </source>
</evidence>
<evidence type="ECO:0000256" key="1">
    <source>
        <dbReference type="ARBA" id="ARBA00004123"/>
    </source>
</evidence>
<dbReference type="AlphaFoldDB" id="A0A9N9LAI4"/>
<evidence type="ECO:0000256" key="3">
    <source>
        <dbReference type="ARBA" id="ARBA00005902"/>
    </source>
</evidence>
<reference evidence="7" key="1">
    <citation type="submission" date="2021-07" db="EMBL/GenBank/DDBJ databases">
        <authorList>
            <person name="Durling M."/>
        </authorList>
    </citation>
    <scope>NUCLEOTIDE SEQUENCE</scope>
</reference>
<evidence type="ECO:0000256" key="4">
    <source>
        <dbReference type="ARBA" id="ARBA00022490"/>
    </source>
</evidence>
<dbReference type="InterPro" id="IPR036081">
    <property type="entry name" value="Translin_sf"/>
</dbReference>
<keyword evidence="8" id="KW-1185">Reference proteome</keyword>
<comment type="caution">
    <text evidence="7">The sequence shown here is derived from an EMBL/GenBank/DDBJ whole genome shotgun (WGS) entry which is preliminary data.</text>
</comment>